<dbReference type="PRINTS" id="PR00411">
    <property type="entry name" value="PNDRDTASEI"/>
</dbReference>
<feature type="domain" description="Reductase C-terminal" evidence="6">
    <location>
        <begin position="320"/>
        <end position="403"/>
    </location>
</feature>
<dbReference type="Gene3D" id="3.30.390.30">
    <property type="match status" value="1"/>
</dbReference>
<dbReference type="PRINTS" id="PR00368">
    <property type="entry name" value="FADPNR"/>
</dbReference>
<evidence type="ECO:0000259" key="6">
    <source>
        <dbReference type="Pfam" id="PF14759"/>
    </source>
</evidence>
<dbReference type="InterPro" id="IPR023753">
    <property type="entry name" value="FAD/NAD-binding_dom"/>
</dbReference>
<evidence type="ECO:0000313" key="7">
    <source>
        <dbReference type="EMBL" id="SVA40503.1"/>
    </source>
</evidence>
<dbReference type="PANTHER" id="PTHR43557">
    <property type="entry name" value="APOPTOSIS-INDUCING FACTOR 1"/>
    <property type="match status" value="1"/>
</dbReference>
<comment type="cofactor">
    <cofactor evidence="1">
        <name>FAD</name>
        <dbReference type="ChEBI" id="CHEBI:57692"/>
    </cofactor>
</comment>
<evidence type="ECO:0000256" key="3">
    <source>
        <dbReference type="ARBA" id="ARBA00022827"/>
    </source>
</evidence>
<dbReference type="Gene3D" id="3.50.50.60">
    <property type="entry name" value="FAD/NAD(P)-binding domain"/>
    <property type="match status" value="2"/>
</dbReference>
<keyword evidence="4" id="KW-0560">Oxidoreductase</keyword>
<dbReference type="InterPro" id="IPR016156">
    <property type="entry name" value="FAD/NAD-linked_Rdtase_dimer_sf"/>
</dbReference>
<dbReference type="InterPro" id="IPR050446">
    <property type="entry name" value="FAD-oxidoreductase/Apoptosis"/>
</dbReference>
<name>A0A381VM20_9ZZZZ</name>
<dbReference type="Pfam" id="PF14759">
    <property type="entry name" value="Reductase_C"/>
    <property type="match status" value="1"/>
</dbReference>
<protein>
    <recommendedName>
        <fullName evidence="8">FAD/NAD(P)-binding domain-containing protein</fullName>
    </recommendedName>
</protein>
<sequence length="410" mass="44984">MPEHLLIIGSGQAAAQAVQTLRQEKFSGPITIVGEEAYPPYQRPPLSKKYLAGELSVERLYLKPVSHYKNKDVTMRLGEKVTALEPEKSRVVLENGQTITFSRLLLATGSHVRKLQIPGEDLDGIHYLHTIEDANAIAEGLKRGSRLVIVGAGYIGLEVAAVAIKRGVTVTVLEALDRVMARVVSPEVSNFYLGYHQKKGANILCNTAVTRFSGEKKVDRVETADGGHFPCDLVIVGIGVEPAVELAKAAGLACNNGILVDEFARTQHPDIFAAGDCTNHPNHQTGTRVRLESVHNAIEQAKTAASNMLGKPKRYEDVPWFWSDQYDLKLQIVGLSEGYDQVVIRGEPSQETFAAFYFRSGKIIAINAINSPREFMLGKKLISQEKTIAPEKLANQSLNFMDLAKKAIDQ</sequence>
<evidence type="ECO:0000256" key="4">
    <source>
        <dbReference type="ARBA" id="ARBA00023002"/>
    </source>
</evidence>
<dbReference type="PANTHER" id="PTHR43557:SF2">
    <property type="entry name" value="RIESKE DOMAIN-CONTAINING PROTEIN-RELATED"/>
    <property type="match status" value="1"/>
</dbReference>
<organism evidence="7">
    <name type="scientific">marine metagenome</name>
    <dbReference type="NCBI Taxonomy" id="408172"/>
    <lineage>
        <taxon>unclassified sequences</taxon>
        <taxon>metagenomes</taxon>
        <taxon>ecological metagenomes</taxon>
    </lineage>
</organism>
<accession>A0A381VM20</accession>
<dbReference type="GO" id="GO:0016651">
    <property type="term" value="F:oxidoreductase activity, acting on NAD(P)H"/>
    <property type="evidence" value="ECO:0007669"/>
    <property type="project" value="TreeGrafter"/>
</dbReference>
<dbReference type="InterPro" id="IPR028202">
    <property type="entry name" value="Reductase_C"/>
</dbReference>
<keyword evidence="2" id="KW-0285">Flavoprotein</keyword>
<reference evidence="7" key="1">
    <citation type="submission" date="2018-05" db="EMBL/GenBank/DDBJ databases">
        <authorList>
            <person name="Lanie J.A."/>
            <person name="Ng W.-L."/>
            <person name="Kazmierczak K.M."/>
            <person name="Andrzejewski T.M."/>
            <person name="Davidsen T.M."/>
            <person name="Wayne K.J."/>
            <person name="Tettelin H."/>
            <person name="Glass J.I."/>
            <person name="Rusch D."/>
            <person name="Podicherti R."/>
            <person name="Tsui H.-C.T."/>
            <person name="Winkler M.E."/>
        </authorList>
    </citation>
    <scope>NUCLEOTIDE SEQUENCE</scope>
</reference>
<dbReference type="EMBL" id="UINC01009014">
    <property type="protein sequence ID" value="SVA40503.1"/>
    <property type="molecule type" value="Genomic_DNA"/>
</dbReference>
<dbReference type="Pfam" id="PF07992">
    <property type="entry name" value="Pyr_redox_2"/>
    <property type="match status" value="1"/>
</dbReference>
<evidence type="ECO:0000259" key="5">
    <source>
        <dbReference type="Pfam" id="PF07992"/>
    </source>
</evidence>
<dbReference type="AlphaFoldDB" id="A0A381VM20"/>
<gene>
    <name evidence="7" type="ORF">METZ01_LOCUS93357</name>
</gene>
<evidence type="ECO:0000256" key="1">
    <source>
        <dbReference type="ARBA" id="ARBA00001974"/>
    </source>
</evidence>
<feature type="domain" description="FAD/NAD(P)-binding" evidence="5">
    <location>
        <begin position="4"/>
        <end position="301"/>
    </location>
</feature>
<dbReference type="SUPFAM" id="SSF55424">
    <property type="entry name" value="FAD/NAD-linked reductases, dimerisation (C-terminal) domain"/>
    <property type="match status" value="1"/>
</dbReference>
<evidence type="ECO:0008006" key="8">
    <source>
        <dbReference type="Google" id="ProtNLM"/>
    </source>
</evidence>
<keyword evidence="3" id="KW-0274">FAD</keyword>
<dbReference type="InterPro" id="IPR036188">
    <property type="entry name" value="FAD/NAD-bd_sf"/>
</dbReference>
<evidence type="ECO:0000256" key="2">
    <source>
        <dbReference type="ARBA" id="ARBA00022630"/>
    </source>
</evidence>
<dbReference type="GO" id="GO:0005737">
    <property type="term" value="C:cytoplasm"/>
    <property type="evidence" value="ECO:0007669"/>
    <property type="project" value="TreeGrafter"/>
</dbReference>
<dbReference type="SUPFAM" id="SSF51905">
    <property type="entry name" value="FAD/NAD(P)-binding domain"/>
    <property type="match status" value="2"/>
</dbReference>
<proteinExistence type="predicted"/>